<reference evidence="2" key="1">
    <citation type="submission" date="2016-10" db="EMBL/GenBank/DDBJ databases">
        <authorList>
            <person name="Varghese N."/>
            <person name="Submissions S."/>
        </authorList>
    </citation>
    <scope>NUCLEOTIDE SEQUENCE [LARGE SCALE GENOMIC DNA]</scope>
    <source>
        <strain evidence="2">CGMCC 1.7739</strain>
    </source>
</reference>
<dbReference type="AlphaFoldDB" id="A0A1I2S766"/>
<sequence length="54" mass="6074">MSRDRRTESERRGGWLDDRLSALESGYDFVATIVRADGERATDARADAVRTEVS</sequence>
<dbReference type="Proteomes" id="UP000198876">
    <property type="component" value="Unassembled WGS sequence"/>
</dbReference>
<dbReference type="RefSeq" id="WP_177213332.1">
    <property type="nucleotide sequence ID" value="NZ_FOOQ01000002.1"/>
</dbReference>
<dbReference type="EMBL" id="FOOQ01000002">
    <property type="protein sequence ID" value="SFG48735.1"/>
    <property type="molecule type" value="Genomic_DNA"/>
</dbReference>
<name>A0A1I2S766_9EURY</name>
<evidence type="ECO:0000313" key="2">
    <source>
        <dbReference type="Proteomes" id="UP000198876"/>
    </source>
</evidence>
<organism evidence="1 2">
    <name type="scientific">Halopelagius inordinatus</name>
    <dbReference type="NCBI Taxonomy" id="553467"/>
    <lineage>
        <taxon>Archaea</taxon>
        <taxon>Methanobacteriati</taxon>
        <taxon>Methanobacteriota</taxon>
        <taxon>Stenosarchaea group</taxon>
        <taxon>Halobacteria</taxon>
        <taxon>Halobacteriales</taxon>
        <taxon>Haloferacaceae</taxon>
    </lineage>
</organism>
<protein>
    <submittedName>
        <fullName evidence="1">Uncharacterized protein</fullName>
    </submittedName>
</protein>
<gene>
    <name evidence="1" type="ORF">SAMN04488063_2202</name>
</gene>
<keyword evidence="2" id="KW-1185">Reference proteome</keyword>
<dbReference type="STRING" id="553467.SAMN04488063_2202"/>
<accession>A0A1I2S766</accession>
<evidence type="ECO:0000313" key="1">
    <source>
        <dbReference type="EMBL" id="SFG48735.1"/>
    </source>
</evidence>
<proteinExistence type="predicted"/>